<dbReference type="Gene3D" id="3.40.50.410">
    <property type="entry name" value="von Willebrand factor, type A domain"/>
    <property type="match status" value="1"/>
</dbReference>
<dbReference type="InterPro" id="IPR022156">
    <property type="entry name" value="Uncharacterised_YfbK_N"/>
</dbReference>
<dbReference type="SMART" id="SM00327">
    <property type="entry name" value="VWA"/>
    <property type="match status" value="1"/>
</dbReference>
<reference evidence="2" key="1">
    <citation type="submission" date="2022-01" db="EMBL/GenBank/DDBJ databases">
        <title>Whole genome-based taxonomy of the Shewanellaceae.</title>
        <authorList>
            <person name="Martin-Rodriguez A.J."/>
        </authorList>
    </citation>
    <scope>NUCLEOTIDE SEQUENCE</scope>
    <source>
        <strain evidence="2">DSM 23803</strain>
    </source>
</reference>
<dbReference type="AlphaFoldDB" id="A0A9X1Z5M8"/>
<dbReference type="CDD" id="cd01465">
    <property type="entry name" value="vWA_subgroup"/>
    <property type="match status" value="1"/>
</dbReference>
<organism evidence="2 3">
    <name type="scientific">Shewanella algicola</name>
    <dbReference type="NCBI Taxonomy" id="640633"/>
    <lineage>
        <taxon>Bacteria</taxon>
        <taxon>Pseudomonadati</taxon>
        <taxon>Pseudomonadota</taxon>
        <taxon>Gammaproteobacteria</taxon>
        <taxon>Alteromonadales</taxon>
        <taxon>Shewanellaceae</taxon>
        <taxon>Shewanella</taxon>
    </lineage>
</organism>
<dbReference type="Pfam" id="PF12034">
    <property type="entry name" value="YfbK_C"/>
    <property type="match status" value="1"/>
</dbReference>
<dbReference type="InterPro" id="IPR051266">
    <property type="entry name" value="CLCR"/>
</dbReference>
<dbReference type="SUPFAM" id="SSF53300">
    <property type="entry name" value="vWA-like"/>
    <property type="match status" value="1"/>
</dbReference>
<dbReference type="InterPro" id="IPR036465">
    <property type="entry name" value="vWFA_dom_sf"/>
</dbReference>
<dbReference type="EMBL" id="JAKILJ010000004">
    <property type="protein sequence ID" value="MCL1104189.1"/>
    <property type="molecule type" value="Genomic_DNA"/>
</dbReference>
<dbReference type="PROSITE" id="PS51257">
    <property type="entry name" value="PROKAR_LIPOPROTEIN"/>
    <property type="match status" value="1"/>
</dbReference>
<dbReference type="Pfam" id="PF13519">
    <property type="entry name" value="VWA_2"/>
    <property type="match status" value="1"/>
</dbReference>
<name>A0A9X1Z5M8_9GAMM</name>
<sequence>MKDYQQAFKQRLLAVIISGMMVSGCAQESHDSVQPELAQTDATTSAPELIAAKKDSPVNDYQLKPQQAEMMVSAQGQAHRLVKQRQQLSEAKEMANIMPMHSNIHHLVSAPITNDKFATLVQNGNMVVSETPVSTFSIDVDTGSYSTTRRLINQGQLPAKNSVRVEELINYFSYDYPAPIDADVPFNVTTELAPSPYNQDTQLLRIGIKGYDIAADQLGASNLVLLLDVSGSMSSNDKLPLLKQALLMLSQQLSAQDKVSIVVYAGASGVVLDGVAGNDFTTISRALNQLNAQGGTNGSQGIQLAYQLAQKHFIEGGTNRVILATDGDFNLGMTDHQHLVDYVAAHSKTGIGLSTLGFGLGNYNDHLLEQLSNKANGQYSYIDTLNESRKVLVDQLSATLLTIAHDVKIQIEFNPAVVSEYRLIGYENRLLNRSDFNNDAVDAGEIGAGHSVTALYELRYNDSQNKLADPLRYSASMATDADVSINSDEVAFLKLRYKAIGGQASQLLTYPITKQQQLSHLHQASDDLRFAAAVAGFGQLLNHNNYVHDIDYAKLITLAESAMGQDRFGYRHEFVQLLKTAKVLSMQSAEAMPPSQVAKRVNPH</sequence>
<protein>
    <submittedName>
        <fullName evidence="2">VWA domain-containing protein</fullName>
    </submittedName>
</protein>
<evidence type="ECO:0000259" key="1">
    <source>
        <dbReference type="PROSITE" id="PS50234"/>
    </source>
</evidence>
<comment type="caution">
    <text evidence="2">The sequence shown here is derived from an EMBL/GenBank/DDBJ whole genome shotgun (WGS) entry which is preliminary data.</text>
</comment>
<dbReference type="PANTHER" id="PTHR10579:SF43">
    <property type="entry name" value="ZINC FINGER (C3HC4-TYPE RING FINGER) FAMILY PROTEIN"/>
    <property type="match status" value="1"/>
</dbReference>
<keyword evidence="3" id="KW-1185">Reference proteome</keyword>
<evidence type="ECO:0000313" key="2">
    <source>
        <dbReference type="EMBL" id="MCL1104189.1"/>
    </source>
</evidence>
<accession>A0A9X1Z5M8</accession>
<dbReference type="PANTHER" id="PTHR10579">
    <property type="entry name" value="CALCIUM-ACTIVATED CHLORIDE CHANNEL REGULATOR"/>
    <property type="match status" value="1"/>
</dbReference>
<dbReference type="RefSeq" id="WP_188923844.1">
    <property type="nucleotide sequence ID" value="NZ_BMQI01000004.1"/>
</dbReference>
<gene>
    <name evidence="2" type="ORF">L2749_02770</name>
</gene>
<dbReference type="PROSITE" id="PS50234">
    <property type="entry name" value="VWFA"/>
    <property type="match status" value="1"/>
</dbReference>
<dbReference type="InterPro" id="IPR002035">
    <property type="entry name" value="VWF_A"/>
</dbReference>
<dbReference type="Pfam" id="PF12450">
    <property type="entry name" value="vWF_A"/>
    <property type="match status" value="1"/>
</dbReference>
<dbReference type="InterPro" id="IPR021908">
    <property type="entry name" value="YfbK_C"/>
</dbReference>
<proteinExistence type="predicted"/>
<dbReference type="Proteomes" id="UP001139408">
    <property type="component" value="Unassembled WGS sequence"/>
</dbReference>
<evidence type="ECO:0000313" key="3">
    <source>
        <dbReference type="Proteomes" id="UP001139408"/>
    </source>
</evidence>
<feature type="domain" description="VWFA" evidence="1">
    <location>
        <begin position="222"/>
        <end position="400"/>
    </location>
</feature>